<dbReference type="NCBIfam" id="TIGR01031">
    <property type="entry name" value="rpmF_bact"/>
    <property type="match status" value="1"/>
</dbReference>
<dbReference type="GO" id="GO:0015934">
    <property type="term" value="C:large ribosomal subunit"/>
    <property type="evidence" value="ECO:0007669"/>
    <property type="project" value="InterPro"/>
</dbReference>
<evidence type="ECO:0000313" key="8">
    <source>
        <dbReference type="Proteomes" id="UP001055025"/>
    </source>
</evidence>
<evidence type="ECO:0000256" key="1">
    <source>
        <dbReference type="ARBA" id="ARBA00008560"/>
    </source>
</evidence>
<dbReference type="InterPro" id="IPR044957">
    <property type="entry name" value="Ribosomal_bL32_bact"/>
</dbReference>
<dbReference type="HAMAP" id="MF_00340">
    <property type="entry name" value="Ribosomal_bL32"/>
    <property type="match status" value="1"/>
</dbReference>
<dbReference type="Proteomes" id="UP001055025">
    <property type="component" value="Unassembled WGS sequence"/>
</dbReference>
<comment type="similarity">
    <text evidence="1 5">Belongs to the bacterial ribosomal protein bL32 family.</text>
</comment>
<dbReference type="PANTHER" id="PTHR35534:SF1">
    <property type="entry name" value="LARGE RIBOSOMAL SUBUNIT PROTEIN BL32"/>
    <property type="match status" value="1"/>
</dbReference>
<comment type="caution">
    <text evidence="7">The sequence shown here is derived from an EMBL/GenBank/DDBJ whole genome shotgun (WGS) entry which is preliminary data.</text>
</comment>
<dbReference type="SUPFAM" id="SSF57829">
    <property type="entry name" value="Zn-binding ribosomal proteins"/>
    <property type="match status" value="1"/>
</dbReference>
<feature type="compositionally biased region" description="Basic residues" evidence="6">
    <location>
        <begin position="1"/>
        <end position="19"/>
    </location>
</feature>
<protein>
    <recommendedName>
        <fullName evidence="4 5">Large ribosomal subunit protein bL32</fullName>
    </recommendedName>
</protein>
<keyword evidence="3 5" id="KW-0687">Ribonucleoprotein</keyword>
<sequence>MAVPKQKKGRGATHSRRSANSKLAMPARCTCSHCGAVKLPHRVCPNCGYYRDRQVIAVD</sequence>
<keyword evidence="2 5" id="KW-0689">Ribosomal protein</keyword>
<evidence type="ECO:0000256" key="4">
    <source>
        <dbReference type="ARBA" id="ARBA00035178"/>
    </source>
</evidence>
<dbReference type="GO" id="GO:0003735">
    <property type="term" value="F:structural constituent of ribosome"/>
    <property type="evidence" value="ECO:0007669"/>
    <property type="project" value="InterPro"/>
</dbReference>
<reference evidence="7" key="1">
    <citation type="journal article" date="2022" name="Int. J. Syst. Evol. Microbiol.">
        <title>Granulimonas faecalis gen. nov., sp. nov., and Leptogranulimonas caecicola gen. nov., sp. nov., novel lactate-producing Atopobiaceae bacteria isolated from mouse intestines, and an emended description of the family Atopobiaceae.</title>
        <authorList>
            <person name="Morinaga K."/>
            <person name="Kusada H."/>
            <person name="Sakamoto S."/>
            <person name="Murakami T."/>
            <person name="Toyoda A."/>
            <person name="Mori H."/>
            <person name="Meng X.Y."/>
            <person name="Takashino M."/>
            <person name="Murotomi K."/>
            <person name="Tamaki H."/>
        </authorList>
    </citation>
    <scope>NUCLEOTIDE SEQUENCE</scope>
    <source>
        <strain evidence="7">OPF53</strain>
    </source>
</reference>
<evidence type="ECO:0000256" key="5">
    <source>
        <dbReference type="HAMAP-Rule" id="MF_00340"/>
    </source>
</evidence>
<dbReference type="InterPro" id="IPR002677">
    <property type="entry name" value="Ribosomal_bL32"/>
</dbReference>
<dbReference type="InterPro" id="IPR011332">
    <property type="entry name" value="Ribosomal_zn-bd"/>
</dbReference>
<feature type="region of interest" description="Disordered" evidence="6">
    <location>
        <begin position="1"/>
        <end position="20"/>
    </location>
</feature>
<organism evidence="7 8">
    <name type="scientific">Granulimonas faecalis</name>
    <dbReference type="NCBI Taxonomy" id="2894155"/>
    <lineage>
        <taxon>Bacteria</taxon>
        <taxon>Bacillati</taxon>
        <taxon>Actinomycetota</taxon>
        <taxon>Coriobacteriia</taxon>
        <taxon>Coriobacteriales</taxon>
        <taxon>Kribbibacteriaceae</taxon>
        <taxon>Granulimonas</taxon>
    </lineage>
</organism>
<evidence type="ECO:0000256" key="3">
    <source>
        <dbReference type="ARBA" id="ARBA00023274"/>
    </source>
</evidence>
<evidence type="ECO:0000256" key="2">
    <source>
        <dbReference type="ARBA" id="ARBA00022980"/>
    </source>
</evidence>
<accession>A0AAV5B293</accession>
<dbReference type="PANTHER" id="PTHR35534">
    <property type="entry name" value="50S RIBOSOMAL PROTEIN L32"/>
    <property type="match status" value="1"/>
</dbReference>
<dbReference type="EMBL" id="BQKC01000001">
    <property type="protein sequence ID" value="GJM55362.1"/>
    <property type="molecule type" value="Genomic_DNA"/>
</dbReference>
<keyword evidence="8" id="KW-1185">Reference proteome</keyword>
<dbReference type="Pfam" id="PF01783">
    <property type="entry name" value="Ribosomal_L32p"/>
    <property type="match status" value="1"/>
</dbReference>
<evidence type="ECO:0000256" key="6">
    <source>
        <dbReference type="SAM" id="MobiDB-lite"/>
    </source>
</evidence>
<dbReference type="GO" id="GO:0006412">
    <property type="term" value="P:translation"/>
    <property type="evidence" value="ECO:0007669"/>
    <property type="project" value="UniProtKB-UniRule"/>
</dbReference>
<dbReference type="RefSeq" id="WP_135977337.1">
    <property type="nucleotide sequence ID" value="NZ_BQKC01000001.1"/>
</dbReference>
<evidence type="ECO:0000313" key="7">
    <source>
        <dbReference type="EMBL" id="GJM55362.1"/>
    </source>
</evidence>
<gene>
    <name evidence="5 7" type="primary">rpmF</name>
    <name evidence="7" type="ORF">ATOP_10170</name>
</gene>
<name>A0AAV5B293_9ACTN</name>
<dbReference type="AlphaFoldDB" id="A0AAV5B293"/>
<proteinExistence type="inferred from homology"/>